<evidence type="ECO:0000313" key="7">
    <source>
        <dbReference type="EMBL" id="GFP78378.1"/>
    </source>
</evidence>
<comment type="similarity">
    <text evidence="1">Belongs to the sigma-70 factor family. ECF subfamily.</text>
</comment>
<keyword evidence="4" id="KW-0804">Transcription</keyword>
<evidence type="ECO:0000259" key="5">
    <source>
        <dbReference type="Pfam" id="PF04542"/>
    </source>
</evidence>
<keyword evidence="3" id="KW-0731">Sigma factor</keyword>
<dbReference type="GO" id="GO:0006352">
    <property type="term" value="P:DNA-templated transcription initiation"/>
    <property type="evidence" value="ECO:0007669"/>
    <property type="project" value="InterPro"/>
</dbReference>
<dbReference type="Gene3D" id="1.10.10.10">
    <property type="entry name" value="Winged helix-like DNA-binding domain superfamily/Winged helix DNA-binding domain"/>
    <property type="match status" value="1"/>
</dbReference>
<organism evidence="7 8">
    <name type="scientific">Clostridium fungisolvens</name>
    <dbReference type="NCBI Taxonomy" id="1604897"/>
    <lineage>
        <taxon>Bacteria</taxon>
        <taxon>Bacillati</taxon>
        <taxon>Bacillota</taxon>
        <taxon>Clostridia</taxon>
        <taxon>Eubacteriales</taxon>
        <taxon>Clostridiaceae</taxon>
        <taxon>Clostridium</taxon>
    </lineage>
</organism>
<dbReference type="Pfam" id="PF04542">
    <property type="entry name" value="Sigma70_r2"/>
    <property type="match status" value="1"/>
</dbReference>
<feature type="domain" description="RNA polymerase sigma factor 70 region 4 type 2" evidence="6">
    <location>
        <begin position="118"/>
        <end position="166"/>
    </location>
</feature>
<gene>
    <name evidence="7" type="ORF">bsdtw1_04600</name>
</gene>
<dbReference type="Proteomes" id="UP000580568">
    <property type="component" value="Unassembled WGS sequence"/>
</dbReference>
<feature type="domain" description="RNA polymerase sigma-70 region 2" evidence="5">
    <location>
        <begin position="22"/>
        <end position="85"/>
    </location>
</feature>
<dbReference type="InterPro" id="IPR007627">
    <property type="entry name" value="RNA_pol_sigma70_r2"/>
</dbReference>
<dbReference type="InterPro" id="IPR013324">
    <property type="entry name" value="RNA_pol_sigma_r3/r4-like"/>
</dbReference>
<proteinExistence type="inferred from homology"/>
<evidence type="ECO:0000259" key="6">
    <source>
        <dbReference type="Pfam" id="PF08281"/>
    </source>
</evidence>
<keyword evidence="8" id="KW-1185">Reference proteome</keyword>
<dbReference type="InterPro" id="IPR036388">
    <property type="entry name" value="WH-like_DNA-bd_sf"/>
</dbReference>
<dbReference type="GO" id="GO:0016987">
    <property type="term" value="F:sigma factor activity"/>
    <property type="evidence" value="ECO:0007669"/>
    <property type="project" value="UniProtKB-KW"/>
</dbReference>
<name>A0A6V8SSZ8_9CLOT</name>
<dbReference type="NCBIfam" id="TIGR02937">
    <property type="entry name" value="sigma70-ECF"/>
    <property type="match status" value="1"/>
</dbReference>
<evidence type="ECO:0000256" key="2">
    <source>
        <dbReference type="ARBA" id="ARBA00023015"/>
    </source>
</evidence>
<reference evidence="7 8" key="1">
    <citation type="submission" date="2020-07" db="EMBL/GenBank/DDBJ databases">
        <title>A new beta-1,3-glucan-decomposing anaerobic bacterium isolated from anoxic soil subjected to biological soil disinfestation.</title>
        <authorList>
            <person name="Ueki A."/>
            <person name="Tonouchi A."/>
        </authorList>
    </citation>
    <scope>NUCLEOTIDE SEQUENCE [LARGE SCALE GENOMIC DNA]</scope>
    <source>
        <strain evidence="7 8">TW1</strain>
    </source>
</reference>
<sequence>MEDKDIVERVLQGEALYFEYIIDKYEIPILKYIYSFIGDRTMAEDLCQETFISVYNKLYTYNNANKFSTWIYSIAHNKSIDYLRKITKNREIAIDNIKDSLSREKSPQEVVEYKETLDSIEDFIKKLDIIDKQILYLRYAHPDVSFRDISSMMGMNESTVKKRYYRLYDKYEVYLDRNLKGGGSLGLSKIQK</sequence>
<evidence type="ECO:0000313" key="8">
    <source>
        <dbReference type="Proteomes" id="UP000580568"/>
    </source>
</evidence>
<dbReference type="InterPro" id="IPR014284">
    <property type="entry name" value="RNA_pol_sigma-70_dom"/>
</dbReference>
<accession>A0A6V8SSZ8</accession>
<dbReference type="PANTHER" id="PTHR43133">
    <property type="entry name" value="RNA POLYMERASE ECF-TYPE SIGMA FACTO"/>
    <property type="match status" value="1"/>
</dbReference>
<keyword evidence="2" id="KW-0805">Transcription regulation</keyword>
<dbReference type="SUPFAM" id="SSF88659">
    <property type="entry name" value="Sigma3 and sigma4 domains of RNA polymerase sigma factors"/>
    <property type="match status" value="1"/>
</dbReference>
<dbReference type="PANTHER" id="PTHR43133:SF51">
    <property type="entry name" value="RNA POLYMERASE SIGMA FACTOR"/>
    <property type="match status" value="1"/>
</dbReference>
<dbReference type="InterPro" id="IPR039425">
    <property type="entry name" value="RNA_pol_sigma-70-like"/>
</dbReference>
<evidence type="ECO:0000256" key="4">
    <source>
        <dbReference type="ARBA" id="ARBA00023163"/>
    </source>
</evidence>
<dbReference type="RefSeq" id="WP_183279676.1">
    <property type="nucleotide sequence ID" value="NZ_BLZR01000001.1"/>
</dbReference>
<protein>
    <submittedName>
        <fullName evidence="7">RNA polymerase sigma-H factor</fullName>
    </submittedName>
</protein>
<dbReference type="AlphaFoldDB" id="A0A6V8SSZ8"/>
<dbReference type="Pfam" id="PF08281">
    <property type="entry name" value="Sigma70_r4_2"/>
    <property type="match status" value="1"/>
</dbReference>
<evidence type="ECO:0000256" key="1">
    <source>
        <dbReference type="ARBA" id="ARBA00010641"/>
    </source>
</evidence>
<dbReference type="Gene3D" id="1.10.1740.10">
    <property type="match status" value="1"/>
</dbReference>
<comment type="caution">
    <text evidence="7">The sequence shown here is derived from an EMBL/GenBank/DDBJ whole genome shotgun (WGS) entry which is preliminary data.</text>
</comment>
<dbReference type="InterPro" id="IPR013325">
    <property type="entry name" value="RNA_pol_sigma_r2"/>
</dbReference>
<evidence type="ECO:0000256" key="3">
    <source>
        <dbReference type="ARBA" id="ARBA00023082"/>
    </source>
</evidence>
<dbReference type="GO" id="GO:0003677">
    <property type="term" value="F:DNA binding"/>
    <property type="evidence" value="ECO:0007669"/>
    <property type="project" value="InterPro"/>
</dbReference>
<dbReference type="InterPro" id="IPR013249">
    <property type="entry name" value="RNA_pol_sigma70_r4_t2"/>
</dbReference>
<dbReference type="EMBL" id="BLZR01000001">
    <property type="protein sequence ID" value="GFP78378.1"/>
    <property type="molecule type" value="Genomic_DNA"/>
</dbReference>
<dbReference type="SUPFAM" id="SSF88946">
    <property type="entry name" value="Sigma2 domain of RNA polymerase sigma factors"/>
    <property type="match status" value="1"/>
</dbReference>